<dbReference type="Pfam" id="PF00450">
    <property type="entry name" value="Peptidase_S10"/>
    <property type="match status" value="1"/>
</dbReference>
<dbReference type="InterPro" id="IPR029058">
    <property type="entry name" value="AB_hydrolase_fold"/>
</dbReference>
<evidence type="ECO:0000256" key="1">
    <source>
        <dbReference type="ARBA" id="ARBA00009431"/>
    </source>
</evidence>
<dbReference type="AlphaFoldDB" id="A0A813EH26"/>
<dbReference type="Gene3D" id="3.40.50.1820">
    <property type="entry name" value="alpha/beta hydrolase"/>
    <property type="match status" value="1"/>
</dbReference>
<accession>A0A813EH26</accession>
<evidence type="ECO:0000313" key="2">
    <source>
        <dbReference type="EMBL" id="CAE8600412.1"/>
    </source>
</evidence>
<feature type="non-terminal residue" evidence="2">
    <location>
        <position position="129"/>
    </location>
</feature>
<dbReference type="EMBL" id="CAJNNV010012139">
    <property type="protein sequence ID" value="CAE8600412.1"/>
    <property type="molecule type" value="Genomic_DNA"/>
</dbReference>
<feature type="non-terminal residue" evidence="2">
    <location>
        <position position="1"/>
    </location>
</feature>
<dbReference type="GO" id="GO:0004185">
    <property type="term" value="F:serine-type carboxypeptidase activity"/>
    <property type="evidence" value="ECO:0007669"/>
    <property type="project" value="InterPro"/>
</dbReference>
<evidence type="ECO:0008006" key="4">
    <source>
        <dbReference type="Google" id="ProtNLM"/>
    </source>
</evidence>
<reference evidence="2" key="1">
    <citation type="submission" date="2021-02" db="EMBL/GenBank/DDBJ databases">
        <authorList>
            <person name="Dougan E. K."/>
            <person name="Rhodes N."/>
            <person name="Thang M."/>
            <person name="Chan C."/>
        </authorList>
    </citation>
    <scope>NUCLEOTIDE SEQUENCE</scope>
</reference>
<dbReference type="InterPro" id="IPR001563">
    <property type="entry name" value="Peptidase_S10"/>
</dbReference>
<dbReference type="OMA" id="AHRMSGH"/>
<comment type="similarity">
    <text evidence="1">Belongs to the peptidase S10 family.</text>
</comment>
<dbReference type="PANTHER" id="PTHR11802">
    <property type="entry name" value="SERINE PROTEASE FAMILY S10 SERINE CARBOXYPEPTIDASE"/>
    <property type="match status" value="1"/>
</dbReference>
<sequence>VAAVVAATLAVSAVRAEYGAAALKDEVHGLPGAPAVPWRMFSGYVDVSNPGEPTGSRQMFYWFVESQKASSADPVVLWTNGGPGCSGLGGFLSEQGPFRAGVDGKDLELNEFSWAKVANMVFIEQPVGV</sequence>
<dbReference type="PANTHER" id="PTHR11802:SF201">
    <property type="entry name" value="CARBOXYPEPTIDASE"/>
    <property type="match status" value="1"/>
</dbReference>
<dbReference type="Proteomes" id="UP000654075">
    <property type="component" value="Unassembled WGS sequence"/>
</dbReference>
<comment type="caution">
    <text evidence="2">The sequence shown here is derived from an EMBL/GenBank/DDBJ whole genome shotgun (WGS) entry which is preliminary data.</text>
</comment>
<proteinExistence type="inferred from homology"/>
<keyword evidence="3" id="KW-1185">Reference proteome</keyword>
<organism evidence="2 3">
    <name type="scientific">Polarella glacialis</name>
    <name type="common">Dinoflagellate</name>
    <dbReference type="NCBI Taxonomy" id="89957"/>
    <lineage>
        <taxon>Eukaryota</taxon>
        <taxon>Sar</taxon>
        <taxon>Alveolata</taxon>
        <taxon>Dinophyceae</taxon>
        <taxon>Suessiales</taxon>
        <taxon>Suessiaceae</taxon>
        <taxon>Polarella</taxon>
    </lineage>
</organism>
<protein>
    <recommendedName>
        <fullName evidence="4">Carboxypeptidase</fullName>
    </recommendedName>
</protein>
<dbReference type="OrthoDB" id="1022205at2759"/>
<dbReference type="SUPFAM" id="SSF53474">
    <property type="entry name" value="alpha/beta-Hydrolases"/>
    <property type="match status" value="1"/>
</dbReference>
<dbReference type="GO" id="GO:0006508">
    <property type="term" value="P:proteolysis"/>
    <property type="evidence" value="ECO:0007669"/>
    <property type="project" value="InterPro"/>
</dbReference>
<gene>
    <name evidence="2" type="ORF">PGLA1383_LOCUS18742</name>
</gene>
<evidence type="ECO:0000313" key="3">
    <source>
        <dbReference type="Proteomes" id="UP000654075"/>
    </source>
</evidence>
<name>A0A813EH26_POLGL</name>